<feature type="domain" description="Metalloprotease TldD/E C-terminal" evidence="6">
    <location>
        <begin position="227"/>
        <end position="456"/>
    </location>
</feature>
<evidence type="ECO:0000256" key="4">
    <source>
        <dbReference type="ARBA" id="ARBA00023049"/>
    </source>
</evidence>
<evidence type="ECO:0000256" key="1">
    <source>
        <dbReference type="ARBA" id="ARBA00005836"/>
    </source>
</evidence>
<keyword evidence="3" id="KW-0378">Hydrolase</keyword>
<evidence type="ECO:0000259" key="5">
    <source>
        <dbReference type="Pfam" id="PF01523"/>
    </source>
</evidence>
<dbReference type="Pfam" id="PF19289">
    <property type="entry name" value="PmbA_TldD_3rd"/>
    <property type="match status" value="1"/>
</dbReference>
<name>A0ABS2NSG8_9FIRM</name>
<evidence type="ECO:0000313" key="7">
    <source>
        <dbReference type="EMBL" id="MBM7615880.1"/>
    </source>
</evidence>
<reference evidence="7 8" key="1">
    <citation type="submission" date="2021-01" db="EMBL/GenBank/DDBJ databases">
        <title>Genomic Encyclopedia of Type Strains, Phase IV (KMG-IV): sequencing the most valuable type-strain genomes for metagenomic binning, comparative biology and taxonomic classification.</title>
        <authorList>
            <person name="Goeker M."/>
        </authorList>
    </citation>
    <scope>NUCLEOTIDE SEQUENCE [LARGE SCALE GENOMIC DNA]</scope>
    <source>
        <strain evidence="7 8">DSM 25890</strain>
    </source>
</reference>
<dbReference type="EMBL" id="JAFBEE010000019">
    <property type="protein sequence ID" value="MBM7615880.1"/>
    <property type="molecule type" value="Genomic_DNA"/>
</dbReference>
<comment type="caution">
    <text evidence="7">The sequence shown here is derived from an EMBL/GenBank/DDBJ whole genome shotgun (WGS) entry which is preliminary data.</text>
</comment>
<evidence type="ECO:0000259" key="6">
    <source>
        <dbReference type="Pfam" id="PF19289"/>
    </source>
</evidence>
<keyword evidence="2" id="KW-0645">Protease</keyword>
<dbReference type="PANTHER" id="PTHR30624">
    <property type="entry name" value="UNCHARACTERIZED PROTEIN TLDD AND PMBA"/>
    <property type="match status" value="1"/>
</dbReference>
<feature type="domain" description="Metalloprotease TldD/E N-terminal" evidence="5">
    <location>
        <begin position="18"/>
        <end position="81"/>
    </location>
</feature>
<dbReference type="InterPro" id="IPR035068">
    <property type="entry name" value="TldD/PmbA_N"/>
</dbReference>
<protein>
    <submittedName>
        <fullName evidence="7">TldD protein</fullName>
    </submittedName>
</protein>
<keyword evidence="4" id="KW-0482">Metalloprotease</keyword>
<accession>A0ABS2NSG8</accession>
<dbReference type="SUPFAM" id="SSF111283">
    <property type="entry name" value="Putative modulator of DNA gyrase, PmbA/TldD"/>
    <property type="match status" value="1"/>
</dbReference>
<sequence>MTIFNLTPYKHLLPAYGELRVQENRTRNIIIMDGKITKNEVGSKKGLSARVLSGGIMGFAASETISESEVKKVLEKAKRNADYLKPFEKNTQGALQFNPFQHSMDLSTKKSLRSTSEILRFLMEVDAYIAKTYPDLKSRMVRLIELDMEKDLINTPGSVLYSLWTRSHIYIRMIKEKDGIPYSYYEILGGAGDFEDHFEKPEDLYPTVDLAYKRLVDKTEAVEAKAGMADVIIGSELTGILAHEAVGHTAEADTVLSGSFIGHLVGQQVANEKVSLVDFANTYNGELLAMPVFIDDEGTKAEDAVIIENGILKGFMHNLQSAEKLGVKPTGNARAFDFFDEPLIRMRNTAILPGKDKIEDMIASIENGYYIMSSSNGQADSTGEFMFGVQLGYEIKNGKLGRALKETTVSGMAFDVLKSTTMLADDLQFFNNGYCGKKQMMPTADGGPTLKCRMNIGGN</sequence>
<keyword evidence="8" id="KW-1185">Reference proteome</keyword>
<organism evidence="7 8">
    <name type="scientific">Alkaliphilus hydrothermalis</name>
    <dbReference type="NCBI Taxonomy" id="1482730"/>
    <lineage>
        <taxon>Bacteria</taxon>
        <taxon>Bacillati</taxon>
        <taxon>Bacillota</taxon>
        <taxon>Clostridia</taxon>
        <taxon>Peptostreptococcales</taxon>
        <taxon>Natronincolaceae</taxon>
        <taxon>Alkaliphilus</taxon>
    </lineage>
</organism>
<evidence type="ECO:0000256" key="3">
    <source>
        <dbReference type="ARBA" id="ARBA00022801"/>
    </source>
</evidence>
<gene>
    <name evidence="7" type="ORF">JOC73_002454</name>
</gene>
<dbReference type="InterPro" id="IPR002510">
    <property type="entry name" value="Metalloprtase-TldD/E_N"/>
</dbReference>
<dbReference type="InterPro" id="IPR036059">
    <property type="entry name" value="TldD/PmbA_sf"/>
</dbReference>
<dbReference type="Gene3D" id="3.30.2290.10">
    <property type="entry name" value="PmbA/TldD superfamily"/>
    <property type="match status" value="1"/>
</dbReference>
<evidence type="ECO:0000313" key="8">
    <source>
        <dbReference type="Proteomes" id="UP001314796"/>
    </source>
</evidence>
<dbReference type="InterPro" id="IPR051463">
    <property type="entry name" value="Peptidase_U62_metallo"/>
</dbReference>
<dbReference type="RefSeq" id="WP_204403569.1">
    <property type="nucleotide sequence ID" value="NZ_JAFBEE010000019.1"/>
</dbReference>
<comment type="similarity">
    <text evidence="1">Belongs to the peptidase U62 family.</text>
</comment>
<evidence type="ECO:0000256" key="2">
    <source>
        <dbReference type="ARBA" id="ARBA00022670"/>
    </source>
</evidence>
<dbReference type="Pfam" id="PF01523">
    <property type="entry name" value="PmbA_TldD_1st"/>
    <property type="match status" value="1"/>
</dbReference>
<dbReference type="InterPro" id="IPR045569">
    <property type="entry name" value="Metalloprtase-TldD/E_C"/>
</dbReference>
<dbReference type="PANTHER" id="PTHR30624:SF0">
    <property type="entry name" value="METALLOPROTEASE SLR0863"/>
    <property type="match status" value="1"/>
</dbReference>
<dbReference type="Proteomes" id="UP001314796">
    <property type="component" value="Unassembled WGS sequence"/>
</dbReference>
<proteinExistence type="inferred from homology"/>